<dbReference type="Proteomes" id="UP001243009">
    <property type="component" value="Unassembled WGS sequence"/>
</dbReference>
<dbReference type="InterPro" id="IPR002818">
    <property type="entry name" value="DJ-1/PfpI"/>
</dbReference>
<sequence>MAECCGFGTEETMRRAFTRQLGISPGDDRDRFRRGSAHGATQAMDLHACDLQGLRISPDAATAASPQPDLLHSPGGFAQEALTDDDKVPGWIRRQAEGAHSLFSVCTGALVCGAAGLLRGRRATTH</sequence>
<dbReference type="InterPro" id="IPR018060">
    <property type="entry name" value="HTH_AraC"/>
</dbReference>
<dbReference type="RefSeq" id="WP_305107631.1">
    <property type="nucleotide sequence ID" value="NZ_JAUTWS010000058.1"/>
</dbReference>
<dbReference type="EMBL" id="JAUTWS010000058">
    <property type="protein sequence ID" value="MDO9712775.1"/>
    <property type="molecule type" value="Genomic_DNA"/>
</dbReference>
<evidence type="ECO:0000259" key="1">
    <source>
        <dbReference type="PROSITE" id="PS01124"/>
    </source>
</evidence>
<keyword evidence="3" id="KW-1185">Reference proteome</keyword>
<protein>
    <submittedName>
        <fullName evidence="2">DJ-1/PfpI family protein</fullName>
    </submittedName>
</protein>
<dbReference type="InterPro" id="IPR029062">
    <property type="entry name" value="Class_I_gatase-like"/>
</dbReference>
<dbReference type="PANTHER" id="PTHR43130:SF3">
    <property type="entry name" value="HTH-TYPE TRANSCRIPTIONAL REGULATOR RV1931C"/>
    <property type="match status" value="1"/>
</dbReference>
<name>A0ABT9E9N4_9PROT</name>
<dbReference type="SUPFAM" id="SSF52317">
    <property type="entry name" value="Class I glutamine amidotransferase-like"/>
    <property type="match status" value="1"/>
</dbReference>
<comment type="caution">
    <text evidence="2">The sequence shown here is derived from an EMBL/GenBank/DDBJ whole genome shotgun (WGS) entry which is preliminary data.</text>
</comment>
<accession>A0ABT9E9N4</accession>
<dbReference type="InterPro" id="IPR052158">
    <property type="entry name" value="INH-QAR"/>
</dbReference>
<evidence type="ECO:0000313" key="3">
    <source>
        <dbReference type="Proteomes" id="UP001243009"/>
    </source>
</evidence>
<dbReference type="PROSITE" id="PS01124">
    <property type="entry name" value="HTH_ARAC_FAMILY_2"/>
    <property type="match status" value="1"/>
</dbReference>
<feature type="domain" description="HTH araC/xylS-type" evidence="1">
    <location>
        <begin position="1"/>
        <end position="31"/>
    </location>
</feature>
<evidence type="ECO:0000313" key="2">
    <source>
        <dbReference type="EMBL" id="MDO9712775.1"/>
    </source>
</evidence>
<proteinExistence type="predicted"/>
<organism evidence="2 3">
    <name type="scientific">Paracraurococcus lichenis</name>
    <dbReference type="NCBI Taxonomy" id="3064888"/>
    <lineage>
        <taxon>Bacteria</taxon>
        <taxon>Pseudomonadati</taxon>
        <taxon>Pseudomonadota</taxon>
        <taxon>Alphaproteobacteria</taxon>
        <taxon>Acetobacterales</taxon>
        <taxon>Roseomonadaceae</taxon>
        <taxon>Paracraurococcus</taxon>
    </lineage>
</organism>
<dbReference type="Pfam" id="PF01965">
    <property type="entry name" value="DJ-1_PfpI"/>
    <property type="match status" value="1"/>
</dbReference>
<reference evidence="2 3" key="1">
    <citation type="submission" date="2023-08" db="EMBL/GenBank/DDBJ databases">
        <title>The draft genome sequence of Paracraurococcus sp. LOR1-02.</title>
        <authorList>
            <person name="Kingkaew E."/>
            <person name="Tanasupawat S."/>
        </authorList>
    </citation>
    <scope>NUCLEOTIDE SEQUENCE [LARGE SCALE GENOMIC DNA]</scope>
    <source>
        <strain evidence="2 3">LOR1-02</strain>
    </source>
</reference>
<dbReference type="PANTHER" id="PTHR43130">
    <property type="entry name" value="ARAC-FAMILY TRANSCRIPTIONAL REGULATOR"/>
    <property type="match status" value="1"/>
</dbReference>
<gene>
    <name evidence="2" type="ORF">Q7A36_30870</name>
</gene>
<dbReference type="Gene3D" id="3.40.50.880">
    <property type="match status" value="1"/>
</dbReference>